<dbReference type="InterPro" id="IPR050268">
    <property type="entry name" value="NADH-dep_flavin_reductase"/>
</dbReference>
<protein>
    <submittedName>
        <fullName evidence="4">Flavin reductase (DIM6/NTAB) family NADH-FMN oxidoreductase RutF</fullName>
    </submittedName>
</protein>
<dbReference type="AlphaFoldDB" id="A0A2W7QQI1"/>
<organism evidence="4 5">
    <name type="scientific">Cupriavidus phytorum</name>
    <dbReference type="NCBI Taxonomy" id="3024399"/>
    <lineage>
        <taxon>Bacteria</taxon>
        <taxon>Pseudomonadati</taxon>
        <taxon>Pseudomonadota</taxon>
        <taxon>Betaproteobacteria</taxon>
        <taxon>Burkholderiales</taxon>
        <taxon>Burkholderiaceae</taxon>
        <taxon>Cupriavidus</taxon>
    </lineage>
</organism>
<dbReference type="GO" id="GO:0042602">
    <property type="term" value="F:riboflavin reductase (NADPH) activity"/>
    <property type="evidence" value="ECO:0007669"/>
    <property type="project" value="TreeGrafter"/>
</dbReference>
<dbReference type="Proteomes" id="UP000249638">
    <property type="component" value="Unassembled WGS sequence"/>
</dbReference>
<dbReference type="Pfam" id="PF01613">
    <property type="entry name" value="Flavin_Reduct"/>
    <property type="match status" value="1"/>
</dbReference>
<evidence type="ECO:0000313" key="5">
    <source>
        <dbReference type="Proteomes" id="UP000249638"/>
    </source>
</evidence>
<keyword evidence="5" id="KW-1185">Reference proteome</keyword>
<dbReference type="GO" id="GO:0010181">
    <property type="term" value="F:FMN binding"/>
    <property type="evidence" value="ECO:0007669"/>
    <property type="project" value="InterPro"/>
</dbReference>
<sequence length="174" mass="18964">MTDAREFRNALGRFATGVAIVTTRTADGEPWGVTVNSFSSVSLEPRLVLWSLAKKSYSLEAFQNTGSFVIHILAADQEDVSNRFARGAEGKFAGVPCTDGIDGSPVLPGCAAVFQCRNTHQYDGGDHVIFLGEVRHFDTSDRESLLFYKGNYARTANAMTELSDLVRTEYVAAT</sequence>
<evidence type="ECO:0000259" key="3">
    <source>
        <dbReference type="SMART" id="SM00903"/>
    </source>
</evidence>
<dbReference type="SMART" id="SM00903">
    <property type="entry name" value="Flavin_Reduct"/>
    <property type="match status" value="1"/>
</dbReference>
<comment type="caution">
    <text evidence="4">The sequence shown here is derived from an EMBL/GenBank/DDBJ whole genome shotgun (WGS) entry which is preliminary data.</text>
</comment>
<dbReference type="PANTHER" id="PTHR30466:SF11">
    <property type="entry name" value="FLAVIN-DEPENDENT MONOOXYGENASE, REDUCTASE SUBUNIT HSAB"/>
    <property type="match status" value="1"/>
</dbReference>
<dbReference type="SUPFAM" id="SSF50475">
    <property type="entry name" value="FMN-binding split barrel"/>
    <property type="match status" value="1"/>
</dbReference>
<name>A0A2W7QQI1_9BURK</name>
<evidence type="ECO:0000313" key="4">
    <source>
        <dbReference type="EMBL" id="PZX26938.1"/>
    </source>
</evidence>
<feature type="domain" description="Flavin reductase like" evidence="3">
    <location>
        <begin position="11"/>
        <end position="154"/>
    </location>
</feature>
<dbReference type="InterPro" id="IPR012349">
    <property type="entry name" value="Split_barrel_FMN-bd"/>
</dbReference>
<gene>
    <name evidence="4" type="ORF">C7416_106227</name>
</gene>
<comment type="similarity">
    <text evidence="1">Belongs to the non-flavoprotein flavin reductase family.</text>
</comment>
<dbReference type="EMBL" id="QKZN01000006">
    <property type="protein sequence ID" value="PZX26938.1"/>
    <property type="molecule type" value="Genomic_DNA"/>
</dbReference>
<reference evidence="4" key="1">
    <citation type="submission" date="2018-06" db="EMBL/GenBank/DDBJ databases">
        <title>Genomic Encyclopedia of Type Strains, Phase IV (KMG-V): Genome sequencing to study the core and pangenomes of soil and plant-associated prokaryotes.</title>
        <authorList>
            <person name="Whitman W."/>
        </authorList>
    </citation>
    <scope>NUCLEOTIDE SEQUENCE [LARGE SCALE GENOMIC DNA]</scope>
    <source>
        <strain evidence="4">MLR2-44</strain>
    </source>
</reference>
<evidence type="ECO:0000256" key="2">
    <source>
        <dbReference type="ARBA" id="ARBA00023002"/>
    </source>
</evidence>
<proteinExistence type="inferred from homology"/>
<accession>A0A2W7QQI1</accession>
<evidence type="ECO:0000256" key="1">
    <source>
        <dbReference type="ARBA" id="ARBA00008898"/>
    </source>
</evidence>
<dbReference type="Gene3D" id="2.30.110.10">
    <property type="entry name" value="Electron Transport, Fmn-binding Protein, Chain A"/>
    <property type="match status" value="1"/>
</dbReference>
<dbReference type="PANTHER" id="PTHR30466">
    <property type="entry name" value="FLAVIN REDUCTASE"/>
    <property type="match status" value="1"/>
</dbReference>
<keyword evidence="2" id="KW-0560">Oxidoreductase</keyword>
<dbReference type="InterPro" id="IPR002563">
    <property type="entry name" value="Flavin_Rdtase-like_dom"/>
</dbReference>